<evidence type="ECO:0000256" key="6">
    <source>
        <dbReference type="ARBA" id="ARBA00022989"/>
    </source>
</evidence>
<feature type="transmembrane region" description="Helical" evidence="8">
    <location>
        <begin position="383"/>
        <end position="406"/>
    </location>
</feature>
<protein>
    <submittedName>
        <fullName evidence="9">Murein biosynthesis integral membrane protein MurJ</fullName>
    </submittedName>
</protein>
<keyword evidence="4" id="KW-0133">Cell shape</keyword>
<feature type="transmembrane region" description="Helical" evidence="8">
    <location>
        <begin position="118"/>
        <end position="141"/>
    </location>
</feature>
<evidence type="ECO:0000256" key="7">
    <source>
        <dbReference type="ARBA" id="ARBA00023136"/>
    </source>
</evidence>
<keyword evidence="3 8" id="KW-0812">Transmembrane</keyword>
<evidence type="ECO:0000256" key="2">
    <source>
        <dbReference type="ARBA" id="ARBA00022475"/>
    </source>
</evidence>
<dbReference type="EMBL" id="JBEJUE010000013">
    <property type="protein sequence ID" value="MER0425937.1"/>
    <property type="molecule type" value="Genomic_DNA"/>
</dbReference>
<keyword evidence="6 8" id="KW-1133">Transmembrane helix</keyword>
<evidence type="ECO:0000313" key="10">
    <source>
        <dbReference type="Proteomes" id="UP001456562"/>
    </source>
</evidence>
<feature type="transmembrane region" description="Helical" evidence="8">
    <location>
        <begin position="412"/>
        <end position="435"/>
    </location>
</feature>
<comment type="caution">
    <text evidence="9">The sequence shown here is derived from an EMBL/GenBank/DDBJ whole genome shotgun (WGS) entry which is preliminary data.</text>
</comment>
<evidence type="ECO:0000256" key="8">
    <source>
        <dbReference type="SAM" id="Phobius"/>
    </source>
</evidence>
<feature type="transmembrane region" description="Helical" evidence="8">
    <location>
        <begin position="350"/>
        <end position="371"/>
    </location>
</feature>
<gene>
    <name evidence="9" type="primary">murJ</name>
    <name evidence="9" type="ORF">ABR748_17115</name>
</gene>
<dbReference type="Pfam" id="PF03023">
    <property type="entry name" value="MurJ"/>
    <property type="match status" value="1"/>
</dbReference>
<keyword evidence="10" id="KW-1185">Reference proteome</keyword>
<feature type="transmembrane region" description="Helical" evidence="8">
    <location>
        <begin position="230"/>
        <end position="248"/>
    </location>
</feature>
<evidence type="ECO:0000256" key="1">
    <source>
        <dbReference type="ARBA" id="ARBA00004651"/>
    </source>
</evidence>
<organism evidence="9 10">
    <name type="scientific">Streptomyces microflavus</name>
    <name type="common">Streptomyces lipmanii</name>
    <dbReference type="NCBI Taxonomy" id="1919"/>
    <lineage>
        <taxon>Bacteria</taxon>
        <taxon>Bacillati</taxon>
        <taxon>Actinomycetota</taxon>
        <taxon>Actinomycetes</taxon>
        <taxon>Kitasatosporales</taxon>
        <taxon>Streptomycetaceae</taxon>
        <taxon>Streptomyces</taxon>
    </lineage>
</organism>
<dbReference type="PANTHER" id="PTHR47019:SF1">
    <property type="entry name" value="LIPID II FLIPPASE MURJ"/>
    <property type="match status" value="1"/>
</dbReference>
<dbReference type="Proteomes" id="UP001456562">
    <property type="component" value="Unassembled WGS sequence"/>
</dbReference>
<feature type="transmembrane region" description="Helical" evidence="8">
    <location>
        <begin position="186"/>
        <end position="209"/>
    </location>
</feature>
<dbReference type="RefSeq" id="WP_219155658.1">
    <property type="nucleotide sequence ID" value="NZ_JBEJUE010000013.1"/>
</dbReference>
<dbReference type="NCBIfam" id="TIGR01695">
    <property type="entry name" value="murJ_mviN"/>
    <property type="match status" value="1"/>
</dbReference>
<sequence length="528" mass="54221">MAAGSVVARATGFARSAVVAAALGTIGPTADGYAVGNALPTIVYMLLLGGALNAVFVPELVRAAKEHADGGAAYTDRLVTVCVIALLAITAAAVWAAPAIVDAYTDYSGRQAAMTTALARYCLPQIFFLGLFTLLGQILNARGRFGAMMWAPVLNNIVVMSVFGLYLALALGTGPGETLTPTGTALLGWGTTAGIAVQALALVPGLRAARFRWRPRFDWRGSGLTRPLRAAGWLVLLVLANQAAYWVTTRLATTAGLDGGPGFGAYNNAYVLWVVPHGIITVSVVTALMPRMSAAAADGDTAAVRHDVSHALRVSAAAVVPAACALLALAHPLMALVFGYGRTSAADTAAMAGILMAFAPGLVALSGQYVLSRAFYALSDTRTPFFLNLVIVALNAGLSLAAAHLLPARWAVTGMAAAYSLALCAGWAVTARVLSHRLSAPRPLRSSAVPRPLRSSAAAAHVRLLLAAVPATALGHLAARGAEPAGALAAAGAGAAAVVLTFALLARPLRLAELNALLLRVRRRAPRP</sequence>
<comment type="subcellular location">
    <subcellularLocation>
        <location evidence="1">Cell membrane</location>
        <topology evidence="1">Multi-pass membrane protein</topology>
    </subcellularLocation>
</comment>
<dbReference type="InterPro" id="IPR004268">
    <property type="entry name" value="MurJ"/>
</dbReference>
<dbReference type="PANTHER" id="PTHR47019">
    <property type="entry name" value="LIPID II FLIPPASE MURJ"/>
    <property type="match status" value="1"/>
</dbReference>
<feature type="transmembrane region" description="Helical" evidence="8">
    <location>
        <begin position="485"/>
        <end position="506"/>
    </location>
</feature>
<evidence type="ECO:0000256" key="4">
    <source>
        <dbReference type="ARBA" id="ARBA00022960"/>
    </source>
</evidence>
<feature type="transmembrane region" description="Helical" evidence="8">
    <location>
        <begin position="310"/>
        <end position="330"/>
    </location>
</feature>
<evidence type="ECO:0000313" key="9">
    <source>
        <dbReference type="EMBL" id="MER0425937.1"/>
    </source>
</evidence>
<keyword evidence="7 8" id="KW-0472">Membrane</keyword>
<feature type="transmembrane region" description="Helical" evidence="8">
    <location>
        <begin position="38"/>
        <end position="57"/>
    </location>
</feature>
<feature type="transmembrane region" description="Helical" evidence="8">
    <location>
        <begin position="268"/>
        <end position="289"/>
    </location>
</feature>
<keyword evidence="2" id="KW-1003">Cell membrane</keyword>
<evidence type="ECO:0000256" key="3">
    <source>
        <dbReference type="ARBA" id="ARBA00022692"/>
    </source>
</evidence>
<name>A0ABV1Q447_STRMI</name>
<dbReference type="InterPro" id="IPR051050">
    <property type="entry name" value="Lipid_II_flippase_MurJ/MviN"/>
</dbReference>
<feature type="transmembrane region" description="Helical" evidence="8">
    <location>
        <begin position="153"/>
        <end position="174"/>
    </location>
</feature>
<reference evidence="9 10" key="1">
    <citation type="submission" date="2024-01" db="EMBL/GenBank/DDBJ databases">
        <title>Metagenomic exploration of the rhizosphere soil microbial community and their significance in facilitating the development of wild simulated ginseng.</title>
        <authorList>
            <person name="Huang J."/>
        </authorList>
    </citation>
    <scope>NUCLEOTIDE SEQUENCE [LARGE SCALE GENOMIC DNA]</scope>
    <source>
        <strain evidence="9 10">WY141</strain>
    </source>
</reference>
<accession>A0ABV1Q447</accession>
<feature type="transmembrane region" description="Helical" evidence="8">
    <location>
        <begin position="78"/>
        <end position="98"/>
    </location>
</feature>
<evidence type="ECO:0000256" key="5">
    <source>
        <dbReference type="ARBA" id="ARBA00022984"/>
    </source>
</evidence>
<keyword evidence="5" id="KW-0573">Peptidoglycan synthesis</keyword>
<proteinExistence type="predicted"/>
<feature type="transmembrane region" description="Helical" evidence="8">
    <location>
        <begin position="456"/>
        <end position="479"/>
    </location>
</feature>